<sequence length="235" mass="26323">MNIEVWSDFVCPFCYIGKRRLEEALAEFPEADQVEVSFKSFELDPNAPVDSDKNTHERLADKYGKSLEEIKQMTEGVRQQAAAVGLDFQFDTMIPTNTFDAHRIFQRAFEQGLGDQVSEQLFHAHFEKSKHIGDQETLTDIAMQAGMSKEDVEAALTEGKYAEAVRSDEQEAQQIGVQGVPFFVINRKFAISGAQPKEAFLNGLRKALEEEQKTPAFESIGDDGDGVCKDDNCDI</sequence>
<proteinExistence type="predicted"/>
<protein>
    <submittedName>
        <fullName evidence="2">DSBA oxidoreductase</fullName>
    </submittedName>
</protein>
<evidence type="ECO:0000313" key="2">
    <source>
        <dbReference type="EMBL" id="KGX91770.1"/>
    </source>
</evidence>
<dbReference type="GO" id="GO:0016491">
    <property type="term" value="F:oxidoreductase activity"/>
    <property type="evidence" value="ECO:0007669"/>
    <property type="project" value="InterPro"/>
</dbReference>
<dbReference type="PANTHER" id="PTHR13887">
    <property type="entry name" value="GLUTATHIONE S-TRANSFERASE KAPPA"/>
    <property type="match status" value="1"/>
</dbReference>
<dbReference type="eggNOG" id="COG2761">
    <property type="taxonomic scope" value="Bacteria"/>
</dbReference>
<dbReference type="InterPro" id="IPR001853">
    <property type="entry name" value="DSBA-like_thioredoxin_dom"/>
</dbReference>
<gene>
    <name evidence="2" type="ORF">N783_00515</name>
</gene>
<name>A0A0A5GKS7_9BACI</name>
<dbReference type="RefSeq" id="WP_027445230.1">
    <property type="nucleotide sequence ID" value="NZ_AULJ01000001.1"/>
</dbReference>
<dbReference type="OrthoDB" id="9799122at2"/>
<evidence type="ECO:0000313" key="3">
    <source>
        <dbReference type="Proteomes" id="UP000030403"/>
    </source>
</evidence>
<comment type="caution">
    <text evidence="2">The sequence shown here is derived from an EMBL/GenBank/DDBJ whole genome shotgun (WGS) entry which is preliminary data.</text>
</comment>
<dbReference type="CDD" id="cd03024">
    <property type="entry name" value="DsbA_FrnE"/>
    <property type="match status" value="1"/>
</dbReference>
<dbReference type="Proteomes" id="UP000030403">
    <property type="component" value="Unassembled WGS sequence"/>
</dbReference>
<organism evidence="2 3">
    <name type="scientific">Pontibacillus marinus BH030004 = DSM 16465</name>
    <dbReference type="NCBI Taxonomy" id="1385511"/>
    <lineage>
        <taxon>Bacteria</taxon>
        <taxon>Bacillati</taxon>
        <taxon>Bacillota</taxon>
        <taxon>Bacilli</taxon>
        <taxon>Bacillales</taxon>
        <taxon>Bacillaceae</taxon>
        <taxon>Pontibacillus</taxon>
    </lineage>
</organism>
<dbReference type="Gene3D" id="3.40.30.10">
    <property type="entry name" value="Glutaredoxin"/>
    <property type="match status" value="1"/>
</dbReference>
<dbReference type="SUPFAM" id="SSF52833">
    <property type="entry name" value="Thioredoxin-like"/>
    <property type="match status" value="1"/>
</dbReference>
<dbReference type="InterPro" id="IPR036249">
    <property type="entry name" value="Thioredoxin-like_sf"/>
</dbReference>
<dbReference type="Pfam" id="PF01323">
    <property type="entry name" value="DSBA"/>
    <property type="match status" value="1"/>
</dbReference>
<reference evidence="2 3" key="1">
    <citation type="submission" date="2013-08" db="EMBL/GenBank/DDBJ databases">
        <authorList>
            <person name="Huang J."/>
            <person name="Wang G."/>
        </authorList>
    </citation>
    <scope>NUCLEOTIDE SEQUENCE [LARGE SCALE GENOMIC DNA]</scope>
    <source>
        <strain evidence="2 3">BH030004</strain>
    </source>
</reference>
<keyword evidence="3" id="KW-1185">Reference proteome</keyword>
<dbReference type="STRING" id="1385511.GCA_000425225_00152"/>
<dbReference type="AlphaFoldDB" id="A0A0A5GKS7"/>
<evidence type="ECO:0000259" key="1">
    <source>
        <dbReference type="Pfam" id="PF01323"/>
    </source>
</evidence>
<feature type="domain" description="DSBA-like thioredoxin" evidence="1">
    <location>
        <begin position="3"/>
        <end position="202"/>
    </location>
</feature>
<dbReference type="PANTHER" id="PTHR13887:SF41">
    <property type="entry name" value="THIOREDOXIN SUPERFAMILY PROTEIN"/>
    <property type="match status" value="1"/>
</dbReference>
<dbReference type="EMBL" id="AVPF01000001">
    <property type="protein sequence ID" value="KGX91770.1"/>
    <property type="molecule type" value="Genomic_DNA"/>
</dbReference>
<accession>A0A0A5GKS7</accession>